<reference evidence="2" key="1">
    <citation type="journal article" date="2020" name="Stud. Mycol.">
        <title>101 Dothideomycetes genomes: a test case for predicting lifestyles and emergence of pathogens.</title>
        <authorList>
            <person name="Haridas S."/>
            <person name="Albert R."/>
            <person name="Binder M."/>
            <person name="Bloem J."/>
            <person name="Labutti K."/>
            <person name="Salamov A."/>
            <person name="Andreopoulos B."/>
            <person name="Baker S."/>
            <person name="Barry K."/>
            <person name="Bills G."/>
            <person name="Bluhm B."/>
            <person name="Cannon C."/>
            <person name="Castanera R."/>
            <person name="Culley D."/>
            <person name="Daum C."/>
            <person name="Ezra D."/>
            <person name="Gonzalez J."/>
            <person name="Henrissat B."/>
            <person name="Kuo A."/>
            <person name="Liang C."/>
            <person name="Lipzen A."/>
            <person name="Lutzoni F."/>
            <person name="Magnuson J."/>
            <person name="Mondo S."/>
            <person name="Nolan M."/>
            <person name="Ohm R."/>
            <person name="Pangilinan J."/>
            <person name="Park H.-J."/>
            <person name="Ramirez L."/>
            <person name="Alfaro M."/>
            <person name="Sun H."/>
            <person name="Tritt A."/>
            <person name="Yoshinaga Y."/>
            <person name="Zwiers L.-H."/>
            <person name="Turgeon B."/>
            <person name="Goodwin S."/>
            <person name="Spatafora J."/>
            <person name="Crous P."/>
            <person name="Grigoriev I."/>
        </authorList>
    </citation>
    <scope>NUCLEOTIDE SEQUENCE</scope>
    <source>
        <strain evidence="2">ATCC 36951</strain>
    </source>
</reference>
<dbReference type="RefSeq" id="XP_033661744.1">
    <property type="nucleotide sequence ID" value="XM_033809157.1"/>
</dbReference>
<proteinExistence type="predicted"/>
<feature type="region of interest" description="Disordered" evidence="1">
    <location>
        <begin position="1"/>
        <end position="60"/>
    </location>
</feature>
<gene>
    <name evidence="2" type="ORF">M409DRAFT_28735</name>
</gene>
<protein>
    <submittedName>
        <fullName evidence="2">Uncharacterized protein</fullName>
    </submittedName>
</protein>
<dbReference type="Proteomes" id="UP000799537">
    <property type="component" value="Unassembled WGS sequence"/>
</dbReference>
<evidence type="ECO:0000256" key="1">
    <source>
        <dbReference type="SAM" id="MobiDB-lite"/>
    </source>
</evidence>
<evidence type="ECO:0000313" key="2">
    <source>
        <dbReference type="EMBL" id="KAF2160855.1"/>
    </source>
</evidence>
<feature type="compositionally biased region" description="Pro residues" evidence="1">
    <location>
        <begin position="20"/>
        <end position="30"/>
    </location>
</feature>
<dbReference type="OrthoDB" id="3644557at2759"/>
<sequence length="241" mass="26570">MFNSNQPPAPYYHQTQYPAYYPPPHQPHTPVPFGNMDTRAPPPYQFPRQPNMPPQQQSAPRPWFRITKEEVRNLANDQTIVNITRQSAFNIPKELSSKSSVALTRPDGSLMGTIRFHSMTSTSIDVTINGHSSKLSDSAMMGTKFTFNPISRGAVTTFGGEKWCWKLKGHANATLHSAKSGGELLAKVEEGMLVFEKPGMSHAEMDEILVTGVALHFKGSRNKKDEKTAEAVFEAVGGIAG</sequence>
<dbReference type="AlphaFoldDB" id="A0A6A6C1M9"/>
<organism evidence="2 3">
    <name type="scientific">Zasmidium cellare ATCC 36951</name>
    <dbReference type="NCBI Taxonomy" id="1080233"/>
    <lineage>
        <taxon>Eukaryota</taxon>
        <taxon>Fungi</taxon>
        <taxon>Dikarya</taxon>
        <taxon>Ascomycota</taxon>
        <taxon>Pezizomycotina</taxon>
        <taxon>Dothideomycetes</taxon>
        <taxon>Dothideomycetidae</taxon>
        <taxon>Mycosphaerellales</taxon>
        <taxon>Mycosphaerellaceae</taxon>
        <taxon>Zasmidium</taxon>
    </lineage>
</organism>
<feature type="compositionally biased region" description="Pro residues" evidence="1">
    <location>
        <begin position="40"/>
        <end position="53"/>
    </location>
</feature>
<keyword evidence="3" id="KW-1185">Reference proteome</keyword>
<dbReference type="GeneID" id="54562429"/>
<evidence type="ECO:0000313" key="3">
    <source>
        <dbReference type="Proteomes" id="UP000799537"/>
    </source>
</evidence>
<dbReference type="EMBL" id="ML993623">
    <property type="protein sequence ID" value="KAF2160855.1"/>
    <property type="molecule type" value="Genomic_DNA"/>
</dbReference>
<accession>A0A6A6C1M9</accession>
<name>A0A6A6C1M9_ZASCE</name>